<comment type="caution">
    <text evidence="1">The sequence shown here is derived from an EMBL/GenBank/DDBJ whole genome shotgun (WGS) entry which is preliminary data.</text>
</comment>
<keyword evidence="2" id="KW-1185">Reference proteome</keyword>
<accession>A0AAD4HMK0</accession>
<proteinExistence type="predicted"/>
<protein>
    <submittedName>
        <fullName evidence="1">Uncharacterized protein</fullName>
    </submittedName>
</protein>
<evidence type="ECO:0000313" key="1">
    <source>
        <dbReference type="EMBL" id="KAG1901736.1"/>
    </source>
</evidence>
<dbReference type="Proteomes" id="UP001195769">
    <property type="component" value="Unassembled WGS sequence"/>
</dbReference>
<sequence length="105" mass="11096">MDKSDEDMKAGLSAWFADSEPMLVPFPDPDDPIMIVFISSSAGTHNNLNMAIFQAGVLHALRPWPGGEESPGELGVNEKEAKTPTVVVRRDGGAWKAAVSVACGG</sequence>
<name>A0AAD4HMK0_9AGAM</name>
<gene>
    <name evidence="1" type="ORF">F5891DRAFT_1277523</name>
</gene>
<evidence type="ECO:0000313" key="2">
    <source>
        <dbReference type="Proteomes" id="UP001195769"/>
    </source>
</evidence>
<dbReference type="AlphaFoldDB" id="A0AAD4HMK0"/>
<dbReference type="RefSeq" id="XP_041227311.1">
    <property type="nucleotide sequence ID" value="XM_041370271.1"/>
</dbReference>
<dbReference type="GeneID" id="64664569"/>
<dbReference type="EMBL" id="JABBWK010000020">
    <property type="protein sequence ID" value="KAG1901736.1"/>
    <property type="molecule type" value="Genomic_DNA"/>
</dbReference>
<reference evidence="1" key="1">
    <citation type="journal article" date="2020" name="New Phytol.">
        <title>Comparative genomics reveals dynamic genome evolution in host specialist ectomycorrhizal fungi.</title>
        <authorList>
            <person name="Lofgren L.A."/>
            <person name="Nguyen N.H."/>
            <person name="Vilgalys R."/>
            <person name="Ruytinx J."/>
            <person name="Liao H.L."/>
            <person name="Branco S."/>
            <person name="Kuo A."/>
            <person name="LaButti K."/>
            <person name="Lipzen A."/>
            <person name="Andreopoulos W."/>
            <person name="Pangilinan J."/>
            <person name="Riley R."/>
            <person name="Hundley H."/>
            <person name="Na H."/>
            <person name="Barry K."/>
            <person name="Grigoriev I.V."/>
            <person name="Stajich J.E."/>
            <person name="Kennedy P.G."/>
        </authorList>
    </citation>
    <scope>NUCLEOTIDE SEQUENCE</scope>
    <source>
        <strain evidence="1">FC203</strain>
    </source>
</reference>
<organism evidence="1 2">
    <name type="scientific">Suillus fuscotomentosus</name>
    <dbReference type="NCBI Taxonomy" id="1912939"/>
    <lineage>
        <taxon>Eukaryota</taxon>
        <taxon>Fungi</taxon>
        <taxon>Dikarya</taxon>
        <taxon>Basidiomycota</taxon>
        <taxon>Agaricomycotina</taxon>
        <taxon>Agaricomycetes</taxon>
        <taxon>Agaricomycetidae</taxon>
        <taxon>Boletales</taxon>
        <taxon>Suillineae</taxon>
        <taxon>Suillaceae</taxon>
        <taxon>Suillus</taxon>
    </lineage>
</organism>